<dbReference type="OrthoDB" id="9802417at2"/>
<dbReference type="Proteomes" id="UP000004664">
    <property type="component" value="Unassembled WGS sequence"/>
</dbReference>
<gene>
    <name evidence="1" type="ORF">Mettu_2051</name>
</gene>
<dbReference type="AlphaFoldDB" id="G3IXF0"/>
<dbReference type="EMBL" id="JH109152">
    <property type="protein sequence ID" value="EGW23207.1"/>
    <property type="molecule type" value="Genomic_DNA"/>
</dbReference>
<dbReference type="eggNOG" id="COG2929">
    <property type="taxonomic scope" value="Bacteria"/>
</dbReference>
<name>G3IXF0_METTV</name>
<dbReference type="HOGENOM" id="CLU_149290_2_2_6"/>
<accession>G3IXF0</accession>
<sequence>MKLIFDALKDSANLLKHGISLVDANLLEWDTLLTKSDTRHDYGEVRSIGYAFIGTRLYCVIFTDRDTDRRIISLRKANQHEVKYYVDNY</sequence>
<reference evidence="1 2" key="1">
    <citation type="submission" date="2011-06" db="EMBL/GenBank/DDBJ databases">
        <title>Genomic sequence of Methylobacter tundripaludum SV96.</title>
        <authorList>
            <consortium name="US DOE Joint Genome Institute"/>
            <person name="Lucas S."/>
            <person name="Han J."/>
            <person name="Lapidus A."/>
            <person name="Cheng J.-F."/>
            <person name="Goodwin L."/>
            <person name="Pitluck S."/>
            <person name="Held B."/>
            <person name="Detter J.C."/>
            <person name="Han C."/>
            <person name="Tapia R."/>
            <person name="Land M."/>
            <person name="Hauser L."/>
            <person name="Kyrpides N."/>
            <person name="Ivanova N."/>
            <person name="Ovchinnikova G."/>
            <person name="Pagani I."/>
            <person name="Klotz M.G."/>
            <person name="Dispirito A.A."/>
            <person name="Murrell J.C."/>
            <person name="Dunfield P."/>
            <person name="Kalyuzhnaya M.G."/>
            <person name="Svenning M."/>
            <person name="Trotsenko Y.A."/>
            <person name="Stein L.Y."/>
            <person name="Woyke T."/>
        </authorList>
    </citation>
    <scope>NUCLEOTIDE SEQUENCE [LARGE SCALE GENOMIC DNA]</scope>
    <source>
        <strain evidence="2">ATCC BAA-1195 / DSM 17260 / SV96</strain>
    </source>
</reference>
<dbReference type="RefSeq" id="WP_006891327.1">
    <property type="nucleotide sequence ID" value="NZ_JH109152.1"/>
</dbReference>
<dbReference type="Pfam" id="PF04365">
    <property type="entry name" value="BrnT_toxin"/>
    <property type="match status" value="1"/>
</dbReference>
<proteinExistence type="predicted"/>
<evidence type="ECO:0000313" key="1">
    <source>
        <dbReference type="EMBL" id="EGW23207.1"/>
    </source>
</evidence>
<dbReference type="Gene3D" id="3.10.450.530">
    <property type="entry name" value="Ribonuclease toxin, BrnT, of type II toxin-antitoxin system"/>
    <property type="match status" value="1"/>
</dbReference>
<dbReference type="InterPro" id="IPR038573">
    <property type="entry name" value="BrnT_sf"/>
</dbReference>
<protein>
    <submittedName>
        <fullName evidence="1">Uncharacterized protein</fullName>
    </submittedName>
</protein>
<dbReference type="STRING" id="697282.Mettu_2051"/>
<keyword evidence="2" id="KW-1185">Reference proteome</keyword>
<dbReference type="InterPro" id="IPR007460">
    <property type="entry name" value="BrnT_toxin"/>
</dbReference>
<evidence type="ECO:0000313" key="2">
    <source>
        <dbReference type="Proteomes" id="UP000004664"/>
    </source>
</evidence>
<organism evidence="1 2">
    <name type="scientific">Methylobacter tundripaludum (strain ATCC BAA-1195 / DSM 17260 / SV96)</name>
    <dbReference type="NCBI Taxonomy" id="697282"/>
    <lineage>
        <taxon>Bacteria</taxon>
        <taxon>Pseudomonadati</taxon>
        <taxon>Pseudomonadota</taxon>
        <taxon>Gammaproteobacteria</taxon>
        <taxon>Methylococcales</taxon>
        <taxon>Methylococcaceae</taxon>
        <taxon>Methylobacter</taxon>
    </lineage>
</organism>